<keyword evidence="5 10" id="KW-0547">Nucleotide-binding</keyword>
<feature type="compositionally biased region" description="Pro residues" evidence="11">
    <location>
        <begin position="542"/>
        <end position="553"/>
    </location>
</feature>
<dbReference type="PRINTS" id="PR00304">
    <property type="entry name" value="TCOMPLEXTCP1"/>
</dbReference>
<organism evidence="12 13">
    <name type="scientific">Debaryomyces fabryi</name>
    <dbReference type="NCBI Taxonomy" id="58627"/>
    <lineage>
        <taxon>Eukaryota</taxon>
        <taxon>Fungi</taxon>
        <taxon>Dikarya</taxon>
        <taxon>Ascomycota</taxon>
        <taxon>Saccharomycotina</taxon>
        <taxon>Pichiomycetes</taxon>
        <taxon>Debaryomycetaceae</taxon>
        <taxon>Debaryomyces</taxon>
    </lineage>
</organism>
<dbReference type="InterPro" id="IPR017998">
    <property type="entry name" value="Chaperone_TCP-1"/>
</dbReference>
<comment type="subunit">
    <text evidence="3">Heterooligomeric complex of about 850 to 900 kDa that forms two stacked rings, 12 to 16 nm in diameter.</text>
</comment>
<comment type="subcellular location">
    <subcellularLocation>
        <location evidence="1">Cytoplasm</location>
    </subcellularLocation>
</comment>
<dbReference type="InterPro" id="IPR002423">
    <property type="entry name" value="Cpn60/GroEL/TCP-1"/>
</dbReference>
<dbReference type="SUPFAM" id="SSF48592">
    <property type="entry name" value="GroEL equatorial domain-like"/>
    <property type="match status" value="1"/>
</dbReference>
<dbReference type="Pfam" id="PF00118">
    <property type="entry name" value="Cpn60_TCP1"/>
    <property type="match status" value="1"/>
</dbReference>
<reference evidence="12 13" key="1">
    <citation type="submission" date="2015-11" db="EMBL/GenBank/DDBJ databases">
        <title>The genome of Debaryomyces fabryi.</title>
        <authorList>
            <person name="Tafer H."/>
            <person name="Lopandic K."/>
        </authorList>
    </citation>
    <scope>NUCLEOTIDE SEQUENCE [LARGE SCALE GENOMIC DNA]</scope>
    <source>
        <strain evidence="12 13">CBS 789</strain>
    </source>
</reference>
<dbReference type="SUPFAM" id="SSF54849">
    <property type="entry name" value="GroEL-intermediate domain like"/>
    <property type="match status" value="1"/>
</dbReference>
<dbReference type="RefSeq" id="XP_015465983.1">
    <property type="nucleotide sequence ID" value="XM_015613190.1"/>
</dbReference>
<keyword evidence="7 10" id="KW-0143">Chaperone</keyword>
<protein>
    <recommendedName>
        <fullName evidence="8">T-complex protein 1 subunit zeta</fullName>
    </recommendedName>
    <alternativeName>
        <fullName evidence="9">CCT-zeta</fullName>
    </alternativeName>
</protein>
<dbReference type="CDD" id="cd03342">
    <property type="entry name" value="TCP1_zeta"/>
    <property type="match status" value="1"/>
</dbReference>
<evidence type="ECO:0000256" key="4">
    <source>
        <dbReference type="ARBA" id="ARBA00022490"/>
    </source>
</evidence>
<dbReference type="SUPFAM" id="SSF52029">
    <property type="entry name" value="GroEL apical domain-like"/>
    <property type="match status" value="1"/>
</dbReference>
<dbReference type="PROSITE" id="PS00751">
    <property type="entry name" value="TCP1_2"/>
    <property type="match status" value="1"/>
</dbReference>
<dbReference type="Proteomes" id="UP000054251">
    <property type="component" value="Unassembled WGS sequence"/>
</dbReference>
<dbReference type="InterPro" id="IPR027409">
    <property type="entry name" value="GroEL-like_apical_dom_sf"/>
</dbReference>
<dbReference type="InterPro" id="IPR053374">
    <property type="entry name" value="TCP-1_chaperonin"/>
</dbReference>
<name>A0A0V1PUD4_9ASCO</name>
<accession>A0A0V1PUD4</accession>
<dbReference type="Gene3D" id="3.50.7.10">
    <property type="entry name" value="GroEL"/>
    <property type="match status" value="1"/>
</dbReference>
<dbReference type="NCBIfam" id="TIGR02347">
    <property type="entry name" value="chap_CCT_zeta"/>
    <property type="match status" value="1"/>
</dbReference>
<dbReference type="InterPro" id="IPR027410">
    <property type="entry name" value="TCP-1-like_intermed_sf"/>
</dbReference>
<evidence type="ECO:0000256" key="2">
    <source>
        <dbReference type="ARBA" id="ARBA00008020"/>
    </source>
</evidence>
<comment type="caution">
    <text evidence="12">The sequence shown here is derived from an EMBL/GenBank/DDBJ whole genome shotgun (WGS) entry which is preliminary data.</text>
</comment>
<evidence type="ECO:0000256" key="3">
    <source>
        <dbReference type="ARBA" id="ARBA00011531"/>
    </source>
</evidence>
<dbReference type="Gene3D" id="3.30.260.10">
    <property type="entry name" value="TCP-1-like chaperonin intermediate domain"/>
    <property type="match status" value="1"/>
</dbReference>
<evidence type="ECO:0000256" key="5">
    <source>
        <dbReference type="ARBA" id="ARBA00022741"/>
    </source>
</evidence>
<dbReference type="FunFam" id="3.50.7.10:FF:000004">
    <property type="entry name" value="T-complex protein 1 subunit zeta"/>
    <property type="match status" value="1"/>
</dbReference>
<proteinExistence type="inferred from homology"/>
<dbReference type="InterPro" id="IPR002194">
    <property type="entry name" value="Chaperonin_TCP-1_CS"/>
</dbReference>
<comment type="similarity">
    <text evidence="2 10">Belongs to the TCP-1 chaperonin family.</text>
</comment>
<evidence type="ECO:0000256" key="8">
    <source>
        <dbReference type="ARBA" id="ARBA00039582"/>
    </source>
</evidence>
<dbReference type="InterPro" id="IPR027413">
    <property type="entry name" value="GROEL-like_equatorial_sf"/>
</dbReference>
<evidence type="ECO:0000313" key="13">
    <source>
        <dbReference type="Proteomes" id="UP000054251"/>
    </source>
</evidence>
<evidence type="ECO:0000313" key="12">
    <source>
        <dbReference type="EMBL" id="KRZ99880.1"/>
    </source>
</evidence>
<feature type="region of interest" description="Disordered" evidence="11">
    <location>
        <begin position="532"/>
        <end position="553"/>
    </location>
</feature>
<evidence type="ECO:0000256" key="11">
    <source>
        <dbReference type="SAM" id="MobiDB-lite"/>
    </source>
</evidence>
<evidence type="ECO:0000256" key="6">
    <source>
        <dbReference type="ARBA" id="ARBA00022840"/>
    </source>
</evidence>
<dbReference type="Gene3D" id="1.10.560.10">
    <property type="entry name" value="GroEL-like equatorial domain"/>
    <property type="match status" value="1"/>
</dbReference>
<dbReference type="OrthoDB" id="10052040at2759"/>
<evidence type="ECO:0000256" key="1">
    <source>
        <dbReference type="ARBA" id="ARBA00004496"/>
    </source>
</evidence>
<keyword evidence="4" id="KW-0963">Cytoplasm</keyword>
<dbReference type="GO" id="GO:0016887">
    <property type="term" value="F:ATP hydrolysis activity"/>
    <property type="evidence" value="ECO:0007669"/>
    <property type="project" value="InterPro"/>
</dbReference>
<evidence type="ECO:0000256" key="9">
    <source>
        <dbReference type="ARBA" id="ARBA00044261"/>
    </source>
</evidence>
<evidence type="ECO:0000256" key="7">
    <source>
        <dbReference type="ARBA" id="ARBA00023186"/>
    </source>
</evidence>
<sequence>MSSSIQVLNPKAESLRRSQALQVNIAAAQGLQQVLASNLGPKGTLKLLVDGSGNLKLTKDGKVLLTEMQIQHPTAVMIARAATAQDEICGDGTTTVILLVGELLKEAERFISEGVHPRVLVDGFEIAREETLKYLDGFKTTPEKFDREFLLQVARSSLSTKVNSELTDVLTPIVTDGVLSVYEEGQRNLDLHMIEIMTMQHGSAKETELIKGLVLDHGARHPDMPRRIENAYVLILNVSLEYEKTEVNSGFFYSSAEQREKLVASERKFVDEKLKKIIDLKNEVCELNSNKGFVIINQKGIDPMSLDILAKNGILALRRAKRRNMERLQLVCGGEAQNSVDDLSPAILGFSGLVYENSIGEDKFTYITENKEPKSGTILIKGANNHVLQQIKDAVRDGLRSVSNVLKDQSIIPGGGAFFMSCNNHLLNTKNEFLRGKNKSGIKAFSEALLVIPKTLSKNAGLDSLETLSNCQDEIDDRIVGIDLKSGEPMDPTIEGVWDSYRVMRNAISAATGIASNLLLCDELLKAGRSSLKEGAGGPAGPGGPPMGAPPMM</sequence>
<dbReference type="AlphaFoldDB" id="A0A0V1PUD4"/>
<dbReference type="GeneID" id="26841370"/>
<keyword evidence="13" id="KW-1185">Reference proteome</keyword>
<dbReference type="FunFam" id="1.10.560.10:FF:000058">
    <property type="entry name" value="T-complex protein 1 subunit zeta"/>
    <property type="match status" value="1"/>
</dbReference>
<dbReference type="GO" id="GO:0051082">
    <property type="term" value="F:unfolded protein binding"/>
    <property type="evidence" value="ECO:0007669"/>
    <property type="project" value="InterPro"/>
</dbReference>
<gene>
    <name evidence="12" type="ORF">AC631_04361</name>
</gene>
<dbReference type="InterPro" id="IPR012722">
    <property type="entry name" value="Chap_CCT_zeta"/>
</dbReference>
<dbReference type="PANTHER" id="PTHR11353">
    <property type="entry name" value="CHAPERONIN"/>
    <property type="match status" value="1"/>
</dbReference>
<dbReference type="GO" id="GO:0140662">
    <property type="term" value="F:ATP-dependent protein folding chaperone"/>
    <property type="evidence" value="ECO:0007669"/>
    <property type="project" value="InterPro"/>
</dbReference>
<dbReference type="NCBIfam" id="NF041083">
    <property type="entry name" value="thermosome_beta"/>
    <property type="match status" value="1"/>
</dbReference>
<dbReference type="GO" id="GO:0005524">
    <property type="term" value="F:ATP binding"/>
    <property type="evidence" value="ECO:0007669"/>
    <property type="project" value="UniProtKB-KW"/>
</dbReference>
<keyword evidence="6 10" id="KW-0067">ATP-binding</keyword>
<dbReference type="EMBL" id="LMYN01000115">
    <property type="protein sequence ID" value="KRZ99880.1"/>
    <property type="molecule type" value="Genomic_DNA"/>
</dbReference>
<dbReference type="GO" id="GO:0005832">
    <property type="term" value="C:chaperonin-containing T-complex"/>
    <property type="evidence" value="ECO:0007669"/>
    <property type="project" value="UniProtKB-ARBA"/>
</dbReference>
<evidence type="ECO:0000256" key="10">
    <source>
        <dbReference type="RuleBase" id="RU004187"/>
    </source>
</evidence>